<organism evidence="2 3">
    <name type="scientific">Austropuccinia psidii MF-1</name>
    <dbReference type="NCBI Taxonomy" id="1389203"/>
    <lineage>
        <taxon>Eukaryota</taxon>
        <taxon>Fungi</taxon>
        <taxon>Dikarya</taxon>
        <taxon>Basidiomycota</taxon>
        <taxon>Pucciniomycotina</taxon>
        <taxon>Pucciniomycetes</taxon>
        <taxon>Pucciniales</taxon>
        <taxon>Sphaerophragmiaceae</taxon>
        <taxon>Austropuccinia</taxon>
    </lineage>
</organism>
<sequence length="125" mass="14177">MSNPSSAHPPNTMQTTEDNFSESRSLKVKVNQLTQTNWVQWKCHMTNYLNVCVYGCLLPAPSEKEKVATKYQQKNSAGLAIIWMKVSEELQVILLENDNLFFTTWKALGDAFEKSSTANICQELT</sequence>
<evidence type="ECO:0000313" key="3">
    <source>
        <dbReference type="Proteomes" id="UP000765509"/>
    </source>
</evidence>
<feature type="compositionally biased region" description="Polar residues" evidence="1">
    <location>
        <begin position="1"/>
        <end position="18"/>
    </location>
</feature>
<keyword evidence="3" id="KW-1185">Reference proteome</keyword>
<evidence type="ECO:0000256" key="1">
    <source>
        <dbReference type="SAM" id="MobiDB-lite"/>
    </source>
</evidence>
<name>A0A9Q3BFA5_9BASI</name>
<feature type="region of interest" description="Disordered" evidence="1">
    <location>
        <begin position="1"/>
        <end position="23"/>
    </location>
</feature>
<proteinExistence type="predicted"/>
<comment type="caution">
    <text evidence="2">The sequence shown here is derived from an EMBL/GenBank/DDBJ whole genome shotgun (WGS) entry which is preliminary data.</text>
</comment>
<protein>
    <submittedName>
        <fullName evidence="2">Uncharacterized protein</fullName>
    </submittedName>
</protein>
<dbReference type="AlphaFoldDB" id="A0A9Q3BFA5"/>
<gene>
    <name evidence="2" type="ORF">O181_003939</name>
</gene>
<reference evidence="2" key="1">
    <citation type="submission" date="2021-03" db="EMBL/GenBank/DDBJ databases">
        <title>Draft genome sequence of rust myrtle Austropuccinia psidii MF-1, a brazilian biotype.</title>
        <authorList>
            <person name="Quecine M.C."/>
            <person name="Pachon D.M.R."/>
            <person name="Bonatelli M.L."/>
            <person name="Correr F.H."/>
            <person name="Franceschini L.M."/>
            <person name="Leite T.F."/>
            <person name="Margarido G.R.A."/>
            <person name="Almeida C.A."/>
            <person name="Ferrarezi J.A."/>
            <person name="Labate C.A."/>
        </authorList>
    </citation>
    <scope>NUCLEOTIDE SEQUENCE</scope>
    <source>
        <strain evidence="2">MF-1</strain>
    </source>
</reference>
<evidence type="ECO:0000313" key="2">
    <source>
        <dbReference type="EMBL" id="MBW0464224.1"/>
    </source>
</evidence>
<dbReference type="EMBL" id="AVOT02000731">
    <property type="protein sequence ID" value="MBW0464224.1"/>
    <property type="molecule type" value="Genomic_DNA"/>
</dbReference>
<dbReference type="Proteomes" id="UP000765509">
    <property type="component" value="Unassembled WGS sequence"/>
</dbReference>
<accession>A0A9Q3BFA5</accession>